<dbReference type="InterPro" id="IPR038729">
    <property type="entry name" value="Rad50/SbcC_AAA"/>
</dbReference>
<sequence length="1028" mass="110083">MSYTFLRQVHLHNFRTFGTFTLPVAPGPGLTLLVGTNGLGKSNFFDGIEWCLTGRIRRFQDYVGRFKESDYLTRRDANPGTHRVSLTFSEGEPLTRALREKPAAAALFGLLKSPQWTEIKDIAAYLGFTHFLGQASQQRFTSRDHTDQWQALKGPSGIDRLESIRTALRGRSTMLAFRRRAEREQAAVDIAARALEEWQGHVARLTELRTRGSAAGAVSEATLDGRLAIVERAIQASDHQAEGFAERLSKVRLAIATEQRQVAQDRAALDGLHGILARFSEASALTDNDGARAAATNEAVAAATSQLSAAMLAASAAEQAAAEQSQAVARAESDRGERIRVRAAIAEFAILDAERQTAQASEAALQAERDACRQDVATAQGDLARAHEAQATLSQLDNEQATLQLWSSRVTALQAQDMAARNGRSAATAAGAAADRARGQLPGLERAAQEARNAEGAAEAKLAARRRDASLIAELLSGLAAHIGHDDTNCPVCTSKFLPGELQTRARNALAAQDVELADDVRELDALRDRATAASQVLAQAQAAIFAAATATSAAEAAEAAAAGERRGIAEGLGVSADSDFVSLIADRLAQAARIRAAHIRDLGGSPADVSTAQARVDALTATLASLDERLAAATQRRARCETALRAIEDSLAIYARPWSVEAADAAVDTQSELLDAARATLEDLTVKRAVAGNAETAARERLTAAEAERDRIAAGIRDAEGARSAAITAWQQAKMGGEPAAQAIDTREAALGDRALALAAHFEEANALSRGYEAWLAQGELHALRALMNDQGGQGAADNPVFREQELQQQLQAARGALQLTAATRDAVVAYGEQLKAEAESFSTQFLLPLNDLIDAFNRALLSTPGETVQFNAQHTVERTALAMQLRYADPIENAQYKTTLPPQLVLSEGQMAANGFSILCAASTAYRWSRWRALLLDDPLQHNDIIHAAAFVDVMRNLVELKGYQLLMSSHKRDEGEFIARKFDAAGLPCTVVELVGASKDGVRVEPPRHNPAARRLLAEPEAKLA</sequence>
<evidence type="ECO:0000259" key="2">
    <source>
        <dbReference type="Pfam" id="PF13476"/>
    </source>
</evidence>
<proteinExistence type="predicted"/>
<dbReference type="Pfam" id="PF13476">
    <property type="entry name" value="AAA_23"/>
    <property type="match status" value="1"/>
</dbReference>
<evidence type="ECO:0000313" key="3">
    <source>
        <dbReference type="EMBL" id="MDX8539459.1"/>
    </source>
</evidence>
<dbReference type="EMBL" id="JAVIIP010000009">
    <property type="protein sequence ID" value="MDX8539459.1"/>
    <property type="molecule type" value="Genomic_DNA"/>
</dbReference>
<reference evidence="3 4" key="1">
    <citation type="submission" date="2023-08" db="EMBL/GenBank/DDBJ databases">
        <title>Implementing the SeqCode for naming new Mesorhizobium species isolated from Vachellia karroo root nodules.</title>
        <authorList>
            <person name="Van Lill M."/>
        </authorList>
    </citation>
    <scope>NUCLEOTIDE SEQUENCE [LARGE SCALE GENOMIC DNA]</scope>
    <source>
        <strain evidence="3 4">VK4B</strain>
    </source>
</reference>
<gene>
    <name evidence="3" type="ORF">RFM23_17725</name>
</gene>
<name>A0ABU5AQ96_9HYPH</name>
<dbReference type="SUPFAM" id="SSF52540">
    <property type="entry name" value="P-loop containing nucleoside triphosphate hydrolases"/>
    <property type="match status" value="1"/>
</dbReference>
<keyword evidence="1" id="KW-0175">Coiled coil</keyword>
<dbReference type="PANTHER" id="PTHR32182">
    <property type="entry name" value="DNA REPLICATION AND REPAIR PROTEIN RECF"/>
    <property type="match status" value="1"/>
</dbReference>
<accession>A0ABU5AQ96</accession>
<comment type="caution">
    <text evidence="3">The sequence shown here is derived from an EMBL/GenBank/DDBJ whole genome shotgun (WGS) entry which is preliminary data.</text>
</comment>
<dbReference type="Gene3D" id="3.40.50.300">
    <property type="entry name" value="P-loop containing nucleotide triphosphate hydrolases"/>
    <property type="match status" value="2"/>
</dbReference>
<dbReference type="RefSeq" id="WP_320320941.1">
    <property type="nucleotide sequence ID" value="NZ_JAVIIP010000009.1"/>
</dbReference>
<dbReference type="PANTHER" id="PTHR32182:SF22">
    <property type="entry name" value="ATP-DEPENDENT ENDONUCLEASE, OLD FAMILY-RELATED"/>
    <property type="match status" value="1"/>
</dbReference>
<evidence type="ECO:0000256" key="1">
    <source>
        <dbReference type="SAM" id="Coils"/>
    </source>
</evidence>
<evidence type="ECO:0000313" key="4">
    <source>
        <dbReference type="Proteomes" id="UP001276564"/>
    </source>
</evidence>
<keyword evidence="4" id="KW-1185">Reference proteome</keyword>
<feature type="coiled-coil region" evidence="1">
    <location>
        <begin position="434"/>
        <end position="464"/>
    </location>
</feature>
<feature type="coiled-coil region" evidence="1">
    <location>
        <begin position="314"/>
        <end position="370"/>
    </location>
</feature>
<feature type="domain" description="Rad50/SbcC-type AAA" evidence="2">
    <location>
        <begin position="8"/>
        <end position="89"/>
    </location>
</feature>
<dbReference type="InterPro" id="IPR027417">
    <property type="entry name" value="P-loop_NTPase"/>
</dbReference>
<protein>
    <submittedName>
        <fullName evidence="3">AAA family ATPase</fullName>
    </submittedName>
</protein>
<organism evidence="3 4">
    <name type="scientific">Mesorhizobium abyssinicae</name>
    <dbReference type="NCBI Taxonomy" id="1209958"/>
    <lineage>
        <taxon>Bacteria</taxon>
        <taxon>Pseudomonadati</taxon>
        <taxon>Pseudomonadota</taxon>
        <taxon>Alphaproteobacteria</taxon>
        <taxon>Hyphomicrobiales</taxon>
        <taxon>Phyllobacteriaceae</taxon>
        <taxon>Mesorhizobium</taxon>
    </lineage>
</organism>
<feature type="coiled-coil region" evidence="1">
    <location>
        <begin position="610"/>
        <end position="644"/>
    </location>
</feature>
<dbReference type="Proteomes" id="UP001276564">
    <property type="component" value="Unassembled WGS sequence"/>
</dbReference>